<dbReference type="Pfam" id="PF03009">
    <property type="entry name" value="GDPD"/>
    <property type="match status" value="1"/>
</dbReference>
<dbReference type="Proteomes" id="UP000062833">
    <property type="component" value="Chromosome"/>
</dbReference>
<dbReference type="RefSeq" id="WP_062008486.1">
    <property type="nucleotide sequence ID" value="NZ_CP012677.1"/>
</dbReference>
<dbReference type="InterPro" id="IPR017946">
    <property type="entry name" value="PLC-like_Pdiesterase_TIM-brl"/>
</dbReference>
<evidence type="ECO:0000313" key="3">
    <source>
        <dbReference type="Proteomes" id="UP000062833"/>
    </source>
</evidence>
<feature type="domain" description="GP-PDE" evidence="1">
    <location>
        <begin position="3"/>
        <end position="281"/>
    </location>
</feature>
<evidence type="ECO:0000259" key="1">
    <source>
        <dbReference type="PROSITE" id="PS51704"/>
    </source>
</evidence>
<dbReference type="KEGG" id="aaq:AOC05_16525"/>
<dbReference type="PANTHER" id="PTHR46211">
    <property type="entry name" value="GLYCEROPHOSPHORYL DIESTER PHOSPHODIESTERASE"/>
    <property type="match status" value="1"/>
</dbReference>
<dbReference type="PANTHER" id="PTHR46211:SF13">
    <property type="entry name" value="GLYCEROPHOSPHODIESTER PHOSPHODIESTERASE 1-RELATED"/>
    <property type="match status" value="1"/>
</dbReference>
<dbReference type="GO" id="GO:0006629">
    <property type="term" value="P:lipid metabolic process"/>
    <property type="evidence" value="ECO:0007669"/>
    <property type="project" value="InterPro"/>
</dbReference>
<accession>A0A0M4QRX9</accession>
<proteinExistence type="predicted"/>
<dbReference type="GO" id="GO:0008081">
    <property type="term" value="F:phosphoric diester hydrolase activity"/>
    <property type="evidence" value="ECO:0007669"/>
    <property type="project" value="InterPro"/>
</dbReference>
<dbReference type="PATRIC" id="fig|656366.3.peg.3564"/>
<dbReference type="EMBL" id="CP012677">
    <property type="protein sequence ID" value="ALE93553.1"/>
    <property type="molecule type" value="Genomic_DNA"/>
</dbReference>
<dbReference type="PROSITE" id="PS51704">
    <property type="entry name" value="GP_PDE"/>
    <property type="match status" value="1"/>
</dbReference>
<sequence>MSVKVFAHRGASAYFAEHTRAAYLQALADGADGVECDLHLSADGELVLLHDDDVDRTSNGTGFVSALTLAQLRALDFSSWKGAVIPPLFGGTAEQLLTLDELLEILAQAGRSVDLAIEFKYGAVFDTRLVDATLERLRLHGWSPEQSMAGAVRVSFMSFHPKALKYLAQKVPAQFLCQLLEEVKDVQETLGGAPGGAPTTASLLRRAMAEGERLVDSGVASIAGPGVDYLYAHPENAARWLGAGRSFRVWTVDTEENLALCQALGVTEVTSNRPAEIRALLDRISH</sequence>
<dbReference type="AlphaFoldDB" id="A0A0M4QRX9"/>
<organism evidence="2 3">
    <name type="scientific">Arthrobacter alpinus</name>
    <dbReference type="NCBI Taxonomy" id="656366"/>
    <lineage>
        <taxon>Bacteria</taxon>
        <taxon>Bacillati</taxon>
        <taxon>Actinomycetota</taxon>
        <taxon>Actinomycetes</taxon>
        <taxon>Micrococcales</taxon>
        <taxon>Micrococcaceae</taxon>
        <taxon>Arthrobacter</taxon>
    </lineage>
</organism>
<reference evidence="3" key="1">
    <citation type="submission" date="2015-09" db="EMBL/GenBank/DDBJ databases">
        <title>Complete genome of Arthrobacter alpinus strain R3.8.</title>
        <authorList>
            <person name="See-Too W.S."/>
            <person name="Chan K.G."/>
        </authorList>
    </citation>
    <scope>NUCLEOTIDE SEQUENCE [LARGE SCALE GENOMIC DNA]</scope>
    <source>
        <strain evidence="3">R3.8</strain>
    </source>
</reference>
<name>A0A0M4QRX9_9MICC</name>
<dbReference type="OrthoDB" id="9758957at2"/>
<keyword evidence="3" id="KW-1185">Reference proteome</keyword>
<evidence type="ECO:0000313" key="2">
    <source>
        <dbReference type="EMBL" id="ALE93553.1"/>
    </source>
</evidence>
<protein>
    <submittedName>
        <fullName evidence="2">Glycerophosphodiester phosphodiesterase</fullName>
    </submittedName>
</protein>
<gene>
    <name evidence="2" type="ORF">AOC05_16525</name>
</gene>
<dbReference type="SUPFAM" id="SSF51695">
    <property type="entry name" value="PLC-like phosphodiesterases"/>
    <property type="match status" value="1"/>
</dbReference>
<dbReference type="InterPro" id="IPR030395">
    <property type="entry name" value="GP_PDE_dom"/>
</dbReference>
<dbReference type="Gene3D" id="3.20.20.190">
    <property type="entry name" value="Phosphatidylinositol (PI) phosphodiesterase"/>
    <property type="match status" value="1"/>
</dbReference>